<comment type="caution">
    <text evidence="6">The sequence shown here is derived from an EMBL/GenBank/DDBJ whole genome shotgun (WGS) entry which is preliminary data.</text>
</comment>
<dbReference type="GO" id="GO:0032993">
    <property type="term" value="C:protein-DNA complex"/>
    <property type="evidence" value="ECO:0007669"/>
    <property type="project" value="TreeGrafter"/>
</dbReference>
<dbReference type="Pfam" id="PF03466">
    <property type="entry name" value="LysR_substrate"/>
    <property type="match status" value="1"/>
</dbReference>
<keyword evidence="4" id="KW-0804">Transcription</keyword>
<dbReference type="InterPro" id="IPR005119">
    <property type="entry name" value="LysR_subst-bd"/>
</dbReference>
<dbReference type="Gene3D" id="1.10.10.10">
    <property type="entry name" value="Winged helix-like DNA-binding domain superfamily/Winged helix DNA-binding domain"/>
    <property type="match status" value="1"/>
</dbReference>
<reference evidence="7" key="1">
    <citation type="submission" date="2019-08" db="EMBL/GenBank/DDBJ databases">
        <title>Arthrobacter sp. nov., isolated from plateau pika and Tibetan wild ass.</title>
        <authorList>
            <person name="Ge Y."/>
        </authorList>
    </citation>
    <scope>NUCLEOTIDE SEQUENCE [LARGE SCALE GENOMIC DNA]</scope>
    <source>
        <strain evidence="7">HF-4214</strain>
    </source>
</reference>
<dbReference type="PRINTS" id="PR00039">
    <property type="entry name" value="HTHLYSR"/>
</dbReference>
<proteinExistence type="inferred from homology"/>
<feature type="domain" description="HTH lysR-type" evidence="5">
    <location>
        <begin position="1"/>
        <end position="58"/>
    </location>
</feature>
<dbReference type="EMBL" id="VTFY01000016">
    <property type="protein sequence ID" value="MRX83799.1"/>
    <property type="molecule type" value="Genomic_DNA"/>
</dbReference>
<keyword evidence="3" id="KW-0238">DNA-binding</keyword>
<dbReference type="InterPro" id="IPR036390">
    <property type="entry name" value="WH_DNA-bd_sf"/>
</dbReference>
<sequence>MELRTLRYFLALAQEGTVSNAAKALHVTQPTLSRQLADLEKGFGKQLFERGAKRIVLTDEGVRLREYAEAIVELADKAEAELAQPERAVAGDVYVGCGESDAMRIILRAAKRARDEHPGVHFHLFSGTSADLMDRFNEGLFDFMVEFEAVSRPDCLSCPLPTLDTWGVLMRADSPLVDLPAVRADDLAAHPVICSRQALKAGVMQAWAGEAFDSWDVVATYNLVFNGALMVEEGLGSAICYDGLVKTVEGGPVCFRPLDPPLSSNIDVVWKKHRRLSKAAEAFLGCLQVECGEPETR</sequence>
<organism evidence="6 7">
    <name type="scientific">Eggerthella guodeyinii</name>
    <dbReference type="NCBI Taxonomy" id="2690837"/>
    <lineage>
        <taxon>Bacteria</taxon>
        <taxon>Bacillati</taxon>
        <taxon>Actinomycetota</taxon>
        <taxon>Coriobacteriia</taxon>
        <taxon>Eggerthellales</taxon>
        <taxon>Eggerthellaceae</taxon>
        <taxon>Eggerthella</taxon>
    </lineage>
</organism>
<evidence type="ECO:0000256" key="1">
    <source>
        <dbReference type="ARBA" id="ARBA00009437"/>
    </source>
</evidence>
<gene>
    <name evidence="6" type="ORF">GJG86_15060</name>
</gene>
<dbReference type="PROSITE" id="PS50931">
    <property type="entry name" value="HTH_LYSR"/>
    <property type="match status" value="1"/>
</dbReference>
<keyword evidence="2" id="KW-0805">Transcription regulation</keyword>
<dbReference type="InterPro" id="IPR000847">
    <property type="entry name" value="LysR_HTH_N"/>
</dbReference>
<dbReference type="PANTHER" id="PTHR30346">
    <property type="entry name" value="TRANSCRIPTIONAL DUAL REGULATOR HCAR-RELATED"/>
    <property type="match status" value="1"/>
</dbReference>
<dbReference type="PANTHER" id="PTHR30346:SF28">
    <property type="entry name" value="HTH-TYPE TRANSCRIPTIONAL REGULATOR CYNR"/>
    <property type="match status" value="1"/>
</dbReference>
<dbReference type="Proteomes" id="UP000438093">
    <property type="component" value="Unassembled WGS sequence"/>
</dbReference>
<evidence type="ECO:0000256" key="2">
    <source>
        <dbReference type="ARBA" id="ARBA00023015"/>
    </source>
</evidence>
<evidence type="ECO:0000313" key="7">
    <source>
        <dbReference type="Proteomes" id="UP000438093"/>
    </source>
</evidence>
<dbReference type="GO" id="GO:0003677">
    <property type="term" value="F:DNA binding"/>
    <property type="evidence" value="ECO:0007669"/>
    <property type="project" value="UniProtKB-KW"/>
</dbReference>
<evidence type="ECO:0000256" key="4">
    <source>
        <dbReference type="ARBA" id="ARBA00023163"/>
    </source>
</evidence>
<dbReference type="SUPFAM" id="SSF46785">
    <property type="entry name" value="Winged helix' DNA-binding domain"/>
    <property type="match status" value="1"/>
</dbReference>
<accession>A0A6N7RR92</accession>
<dbReference type="AlphaFoldDB" id="A0A6N7RR92"/>
<dbReference type="InterPro" id="IPR036388">
    <property type="entry name" value="WH-like_DNA-bd_sf"/>
</dbReference>
<comment type="similarity">
    <text evidence="1">Belongs to the LysR transcriptional regulatory family.</text>
</comment>
<evidence type="ECO:0000259" key="5">
    <source>
        <dbReference type="PROSITE" id="PS50931"/>
    </source>
</evidence>
<dbReference type="Pfam" id="PF00126">
    <property type="entry name" value="HTH_1"/>
    <property type="match status" value="1"/>
</dbReference>
<dbReference type="GO" id="GO:0003700">
    <property type="term" value="F:DNA-binding transcription factor activity"/>
    <property type="evidence" value="ECO:0007669"/>
    <property type="project" value="InterPro"/>
</dbReference>
<dbReference type="CDD" id="cd05466">
    <property type="entry name" value="PBP2_LTTR_substrate"/>
    <property type="match status" value="1"/>
</dbReference>
<dbReference type="Gene3D" id="3.40.190.10">
    <property type="entry name" value="Periplasmic binding protein-like II"/>
    <property type="match status" value="2"/>
</dbReference>
<protein>
    <submittedName>
        <fullName evidence="6">LysR family transcriptional regulator</fullName>
    </submittedName>
</protein>
<evidence type="ECO:0000313" key="6">
    <source>
        <dbReference type="EMBL" id="MRX83799.1"/>
    </source>
</evidence>
<dbReference type="SUPFAM" id="SSF53850">
    <property type="entry name" value="Periplasmic binding protein-like II"/>
    <property type="match status" value="1"/>
</dbReference>
<name>A0A6N7RR92_9ACTN</name>
<evidence type="ECO:0000256" key="3">
    <source>
        <dbReference type="ARBA" id="ARBA00023125"/>
    </source>
</evidence>
<keyword evidence="7" id="KW-1185">Reference proteome</keyword>
<dbReference type="FunFam" id="1.10.10.10:FF:000001">
    <property type="entry name" value="LysR family transcriptional regulator"/>
    <property type="match status" value="1"/>
</dbReference>